<evidence type="ECO:0000256" key="2">
    <source>
        <dbReference type="ARBA" id="ARBA00023125"/>
    </source>
</evidence>
<evidence type="ECO:0000313" key="5">
    <source>
        <dbReference type="EMBL" id="MQY16917.1"/>
    </source>
</evidence>
<keyword evidence="3" id="KW-0804">Transcription</keyword>
<dbReference type="InterPro" id="IPR011991">
    <property type="entry name" value="ArsR-like_HTH"/>
</dbReference>
<dbReference type="InterPro" id="IPR001845">
    <property type="entry name" value="HTH_ArsR_DNA-bd_dom"/>
</dbReference>
<dbReference type="InterPro" id="IPR036390">
    <property type="entry name" value="WH_DNA-bd_sf"/>
</dbReference>
<dbReference type="CDD" id="cd00090">
    <property type="entry name" value="HTH_ARSR"/>
    <property type="match status" value="1"/>
</dbReference>
<dbReference type="InterPro" id="IPR036388">
    <property type="entry name" value="WH-like_DNA-bd_sf"/>
</dbReference>
<dbReference type="RefSeq" id="WP_153458002.1">
    <property type="nucleotide sequence ID" value="NZ_WEGJ01000089.1"/>
</dbReference>
<dbReference type="GO" id="GO:0003677">
    <property type="term" value="F:DNA binding"/>
    <property type="evidence" value="ECO:0007669"/>
    <property type="project" value="UniProtKB-KW"/>
</dbReference>
<keyword evidence="2" id="KW-0238">DNA-binding</keyword>
<evidence type="ECO:0000256" key="1">
    <source>
        <dbReference type="ARBA" id="ARBA00023015"/>
    </source>
</evidence>
<evidence type="ECO:0000313" key="6">
    <source>
        <dbReference type="Proteomes" id="UP000466345"/>
    </source>
</evidence>
<dbReference type="EMBL" id="WEGJ01000089">
    <property type="protein sequence ID" value="MQY16917.1"/>
    <property type="molecule type" value="Genomic_DNA"/>
</dbReference>
<proteinExistence type="predicted"/>
<keyword evidence="1" id="KW-0805">Transcription regulation</keyword>
<dbReference type="Pfam" id="PF12840">
    <property type="entry name" value="HTH_20"/>
    <property type="match status" value="1"/>
</dbReference>
<dbReference type="InterPro" id="IPR051011">
    <property type="entry name" value="Metal_resp_trans_reg"/>
</dbReference>
<comment type="caution">
    <text evidence="5">The sequence shown here is derived from an EMBL/GenBank/DDBJ whole genome shotgun (WGS) entry which is preliminary data.</text>
</comment>
<reference evidence="5 6" key="1">
    <citation type="submission" date="2019-10" db="EMBL/GenBank/DDBJ databases">
        <title>Streptomyces smaragdinus sp. nov. and Streptomyces fabii sp. nov., isolated from the gut of fungus growing-termite Macrotermes natalensis.</title>
        <authorList>
            <person name="Schwitalla J."/>
            <person name="Benndorf R."/>
            <person name="Martin K."/>
            <person name="De Beer W."/>
            <person name="Kaster A.-K."/>
            <person name="Vollmers J."/>
            <person name="Poulsen M."/>
            <person name="Beemelmanns C."/>
        </authorList>
    </citation>
    <scope>NUCLEOTIDE SEQUENCE [LARGE SCALE GENOMIC DNA]</scope>
    <source>
        <strain evidence="5 6">RB5</strain>
    </source>
</reference>
<dbReference type="PANTHER" id="PTHR43132:SF8">
    <property type="entry name" value="HTH-TYPE TRANSCRIPTIONAL REGULATOR KMTR"/>
    <property type="match status" value="1"/>
</dbReference>
<evidence type="ECO:0000259" key="4">
    <source>
        <dbReference type="SMART" id="SM00418"/>
    </source>
</evidence>
<gene>
    <name evidence="5" type="ORF">SRB5_71210</name>
</gene>
<protein>
    <recommendedName>
        <fullName evidence="4">HTH arsR-type domain-containing protein</fullName>
    </recommendedName>
</protein>
<feature type="domain" description="HTH arsR-type" evidence="4">
    <location>
        <begin position="120"/>
        <end position="195"/>
    </location>
</feature>
<dbReference type="PANTHER" id="PTHR43132">
    <property type="entry name" value="ARSENICAL RESISTANCE OPERON REPRESSOR ARSR-RELATED"/>
    <property type="match status" value="1"/>
</dbReference>
<dbReference type="SUPFAM" id="SSF46785">
    <property type="entry name" value="Winged helix' DNA-binding domain"/>
    <property type="match status" value="1"/>
</dbReference>
<dbReference type="OrthoDB" id="3460651at2"/>
<dbReference type="Proteomes" id="UP000466345">
    <property type="component" value="Unassembled WGS sequence"/>
</dbReference>
<evidence type="ECO:0000256" key="3">
    <source>
        <dbReference type="ARBA" id="ARBA00023163"/>
    </source>
</evidence>
<name>A0A7K0CTV7_9ACTN</name>
<keyword evidence="6" id="KW-1185">Reference proteome</keyword>
<dbReference type="AlphaFoldDB" id="A0A7K0CTV7"/>
<dbReference type="GO" id="GO:0003700">
    <property type="term" value="F:DNA-binding transcription factor activity"/>
    <property type="evidence" value="ECO:0007669"/>
    <property type="project" value="InterPro"/>
</dbReference>
<dbReference type="SMART" id="SM00418">
    <property type="entry name" value="HTH_ARSR"/>
    <property type="match status" value="1"/>
</dbReference>
<accession>A0A7K0CTV7</accession>
<dbReference type="Gene3D" id="1.10.10.10">
    <property type="entry name" value="Winged helix-like DNA-binding domain superfamily/Winged helix DNA-binding domain"/>
    <property type="match status" value="1"/>
</dbReference>
<sequence>MQRHLANGLARFWRAALAEGWPELHSITDQDIAHRATTIATQGIGRTLRALHPDMNWTGDAITLATPRNSEIDLTGRDLVLTPSVLNRPRLTIQVDTPGQFVLYYPAQHIGTGRDRKPGKIAHIIGKTRAALLTDLTTPRTTTELATRNGCTPATASYHLTALHHAHLVTKTRNGRHVLYQRTTHAAHLLEETRD</sequence>
<organism evidence="5 6">
    <name type="scientific">Streptomyces smaragdinus</name>
    <dbReference type="NCBI Taxonomy" id="2585196"/>
    <lineage>
        <taxon>Bacteria</taxon>
        <taxon>Bacillati</taxon>
        <taxon>Actinomycetota</taxon>
        <taxon>Actinomycetes</taxon>
        <taxon>Kitasatosporales</taxon>
        <taxon>Streptomycetaceae</taxon>
        <taxon>Streptomyces</taxon>
    </lineage>
</organism>